<comment type="caution">
    <text evidence="2">The sequence shown here is derived from an EMBL/GenBank/DDBJ whole genome shotgun (WGS) entry which is preliminary data.</text>
</comment>
<proteinExistence type="predicted"/>
<dbReference type="AlphaFoldDB" id="U2EM32"/>
<name>U2EM32_9GAMM</name>
<evidence type="ECO:0000313" key="3">
    <source>
        <dbReference type="Proteomes" id="UP000006242"/>
    </source>
</evidence>
<evidence type="ECO:0000256" key="1">
    <source>
        <dbReference type="SAM" id="MobiDB-lite"/>
    </source>
</evidence>
<evidence type="ECO:0000313" key="2">
    <source>
        <dbReference type="EMBL" id="ERJ19242.1"/>
    </source>
</evidence>
<reference evidence="2 3" key="1">
    <citation type="journal article" date="2011" name="J. Bacteriol.">
        <title>Genome sequence of Salinisphaera shabanensis, a gammaproteobacterium from the harsh, variable environment of the brine-seawater interface of the Shaban Deep in the Red Sea.</title>
        <authorList>
            <person name="Antunes A."/>
            <person name="Alam I."/>
            <person name="Bajic V.B."/>
            <person name="Stingl U."/>
        </authorList>
    </citation>
    <scope>NUCLEOTIDE SEQUENCE [LARGE SCALE GENOMIC DNA]</scope>
    <source>
        <strain evidence="2 3">E1L3A</strain>
    </source>
</reference>
<dbReference type="RefSeq" id="WP_006914839.1">
    <property type="nucleotide sequence ID" value="NZ_AFNV02000011.1"/>
</dbReference>
<dbReference type="SUPFAM" id="SSF48403">
    <property type="entry name" value="Ankyrin repeat"/>
    <property type="match status" value="1"/>
</dbReference>
<dbReference type="InterPro" id="IPR036770">
    <property type="entry name" value="Ankyrin_rpt-contain_sf"/>
</dbReference>
<accession>U2EM32</accession>
<feature type="region of interest" description="Disordered" evidence="1">
    <location>
        <begin position="33"/>
        <end position="73"/>
    </location>
</feature>
<sequence>MRPIVVITIIVAIFLGLLIFWLAGGPGVLTPDAAQTDSQRDSATLAERGSGDAATRDATAGSEQAASADEGNAQMQASIEERGFCERDFDQVAEREADVPDLREAGGLVYIFEREARLDDPYGCADFYLAHGLDIDAEDPRAGSDQLTGLFFAIQRNDPKMLRFMIDHGADLQHRAGKNDTRAMGYAYFLAIKDQRIDRNRIIGMLDSELTRQASANDESQSKTASTRTADAA</sequence>
<feature type="region of interest" description="Disordered" evidence="1">
    <location>
        <begin position="213"/>
        <end position="233"/>
    </location>
</feature>
<protein>
    <submittedName>
        <fullName evidence="2">Ankyrin repeat domain containing protein</fullName>
    </submittedName>
</protein>
<organism evidence="2 3">
    <name type="scientific">Salinisphaera shabanensis E1L3A</name>
    <dbReference type="NCBI Taxonomy" id="1033802"/>
    <lineage>
        <taxon>Bacteria</taxon>
        <taxon>Pseudomonadati</taxon>
        <taxon>Pseudomonadota</taxon>
        <taxon>Gammaproteobacteria</taxon>
        <taxon>Salinisphaerales</taxon>
        <taxon>Salinisphaeraceae</taxon>
        <taxon>Salinisphaera</taxon>
    </lineage>
</organism>
<gene>
    <name evidence="2" type="ORF">SSPSH_001851</name>
</gene>
<reference evidence="2 3" key="2">
    <citation type="journal article" date="2013" name="PLoS ONE">
        <title>INDIGO - INtegrated Data Warehouse of MIcrobial GenOmes with Examples from the Red Sea Extremophiles.</title>
        <authorList>
            <person name="Alam I."/>
            <person name="Antunes A."/>
            <person name="Kamau A.A."/>
            <person name="Ba Alawi W."/>
            <person name="Kalkatawi M."/>
            <person name="Stingl U."/>
            <person name="Bajic V.B."/>
        </authorList>
    </citation>
    <scope>NUCLEOTIDE SEQUENCE [LARGE SCALE GENOMIC DNA]</scope>
    <source>
        <strain evidence="2 3">E1L3A</strain>
    </source>
</reference>
<dbReference type="Proteomes" id="UP000006242">
    <property type="component" value="Unassembled WGS sequence"/>
</dbReference>
<dbReference type="OrthoDB" id="341379at2"/>
<dbReference type="Gene3D" id="1.25.40.20">
    <property type="entry name" value="Ankyrin repeat-containing domain"/>
    <property type="match status" value="1"/>
</dbReference>
<dbReference type="EMBL" id="AFNV02000011">
    <property type="protein sequence ID" value="ERJ19242.1"/>
    <property type="molecule type" value="Genomic_DNA"/>
</dbReference>
<keyword evidence="3" id="KW-1185">Reference proteome</keyword>